<evidence type="ECO:0000313" key="2">
    <source>
        <dbReference type="EMBL" id="GDY74035.1"/>
    </source>
</evidence>
<organism evidence="2 3">
    <name type="scientific">Streptomyces avermitilis</name>
    <dbReference type="NCBI Taxonomy" id="33903"/>
    <lineage>
        <taxon>Bacteria</taxon>
        <taxon>Bacillati</taxon>
        <taxon>Actinomycetota</taxon>
        <taxon>Actinomycetes</taxon>
        <taxon>Kitasatosporales</taxon>
        <taxon>Streptomycetaceae</taxon>
        <taxon>Streptomyces</taxon>
    </lineage>
</organism>
<dbReference type="Proteomes" id="UP000299211">
    <property type="component" value="Unassembled WGS sequence"/>
</dbReference>
<feature type="region of interest" description="Disordered" evidence="1">
    <location>
        <begin position="1"/>
        <end position="40"/>
    </location>
</feature>
<sequence>MRGDGGPAAVGGHREPDDTAELPGGEPARDGAGRGTGRRGELQGVLALGVRHPHHVLLAVHAEGARQPGAYAVFGGEGAGGPGAVGDPVDGAADGDRAAASGVVGRGGPEPAGRAHGVRLEVGALSAEPDVEASRLGPVEVVEEPQLTGRGVDDAGAVGGRVPGVEAVDRGVPAQVRAVREGGVQRPDAFVVGEERDALSHPGRVLDVPVQVRVEAYELAGLFPLGVPVDPQLARRTAAVALPPGRLAPHGSGQQEDAGAAVRDVADGPVRQGGRGAAVERDGAGPAAAQ</sequence>
<feature type="region of interest" description="Disordered" evidence="1">
    <location>
        <begin position="244"/>
        <end position="290"/>
    </location>
</feature>
<gene>
    <name evidence="2" type="ORF">SAV31267_035200</name>
</gene>
<accession>A0A4D4MRB9</accession>
<comment type="caution">
    <text evidence="2">The sequence shown here is derived from an EMBL/GenBank/DDBJ whole genome shotgun (WGS) entry which is preliminary data.</text>
</comment>
<reference evidence="2 3" key="1">
    <citation type="submission" date="2019-04" db="EMBL/GenBank/DDBJ databases">
        <title>Draft genome sequences of Streptomyces avermitilis ATCC 31267.</title>
        <authorList>
            <person name="Komaki H."/>
            <person name="Tamura T."/>
            <person name="Hosoyama A."/>
        </authorList>
    </citation>
    <scope>NUCLEOTIDE SEQUENCE [LARGE SCALE GENOMIC DNA]</scope>
    <source>
        <strain evidence="2 3">ATCC 31267</strain>
    </source>
</reference>
<dbReference type="AlphaFoldDB" id="A0A4D4MRB9"/>
<dbReference type="EMBL" id="BJHY01000001">
    <property type="protein sequence ID" value="GDY74035.1"/>
    <property type="molecule type" value="Genomic_DNA"/>
</dbReference>
<evidence type="ECO:0000256" key="1">
    <source>
        <dbReference type="SAM" id="MobiDB-lite"/>
    </source>
</evidence>
<protein>
    <submittedName>
        <fullName evidence="2">Uncharacterized protein</fullName>
    </submittedName>
</protein>
<evidence type="ECO:0000313" key="3">
    <source>
        <dbReference type="Proteomes" id="UP000299211"/>
    </source>
</evidence>
<feature type="compositionally biased region" description="Low complexity" evidence="1">
    <location>
        <begin position="257"/>
        <end position="270"/>
    </location>
</feature>
<name>A0A4D4MRB9_STRAX</name>
<proteinExistence type="predicted"/>